<organism evidence="1 2">
    <name type="scientific">Methanocella conradii (strain DSM 24694 / JCM 17849 / CGMCC 1.5162 / HZ254)</name>
    <dbReference type="NCBI Taxonomy" id="1041930"/>
    <lineage>
        <taxon>Archaea</taxon>
        <taxon>Methanobacteriati</taxon>
        <taxon>Methanobacteriota</taxon>
        <taxon>Stenosarchaea group</taxon>
        <taxon>Methanomicrobia</taxon>
        <taxon>Methanocellales</taxon>
        <taxon>Methanocellaceae</taxon>
        <taxon>Methanocella</taxon>
    </lineage>
</organism>
<protein>
    <submittedName>
        <fullName evidence="1">Uncharacterized protein</fullName>
    </submittedName>
</protein>
<dbReference type="GeneID" id="11970445"/>
<dbReference type="HOGENOM" id="CLU_2299331_0_0_2"/>
<dbReference type="STRING" id="1041930.Mtc_0556"/>
<gene>
    <name evidence="1" type="ordered locus">Mtc_0556</name>
</gene>
<dbReference type="RefSeq" id="WP_014405160.1">
    <property type="nucleotide sequence ID" value="NC_017034.1"/>
</dbReference>
<keyword evidence="2" id="KW-1185">Reference proteome</keyword>
<dbReference type="EMBL" id="CP003243">
    <property type="protein sequence ID" value="AFC99321.1"/>
    <property type="molecule type" value="Genomic_DNA"/>
</dbReference>
<evidence type="ECO:0000313" key="2">
    <source>
        <dbReference type="Proteomes" id="UP000005233"/>
    </source>
</evidence>
<accession>H8I5K2</accession>
<name>H8I5K2_METCZ</name>
<dbReference type="OrthoDB" id="147343at2157"/>
<dbReference type="AlphaFoldDB" id="H8I5K2"/>
<dbReference type="eggNOG" id="arCOG11679">
    <property type="taxonomic scope" value="Archaea"/>
</dbReference>
<evidence type="ECO:0000313" key="1">
    <source>
        <dbReference type="EMBL" id="AFC99321.1"/>
    </source>
</evidence>
<reference evidence="1 2" key="1">
    <citation type="journal article" date="2012" name="J. Bacteriol.">
        <title>Complete genome sequence of a thermophilic methanogen, Methanocella conradii HZ254, isolated from Chinese rice field soil.</title>
        <authorList>
            <person name="Lu Z."/>
            <person name="Lu Y."/>
        </authorList>
    </citation>
    <scope>NUCLEOTIDE SEQUENCE [LARGE SCALE GENOMIC DNA]</scope>
    <source>
        <strain evidence="2">DSM 24694 / JCM 17849 / CGMCC 1.5162 / HZ254</strain>
    </source>
</reference>
<sequence length="100" mass="11998">MANEMSRIAERLFNPKDKKPYIFNGKPLRNLKDLKDYLVAFKEEEAFWVASWLEYLGDKELARRIRHRPHDFKDIIIGRYRELKPYSSLYGGKEPLLKKP</sequence>
<dbReference type="Proteomes" id="UP000005233">
    <property type="component" value="Chromosome"/>
</dbReference>
<dbReference type="KEGG" id="mez:Mtc_0556"/>
<proteinExistence type="predicted"/>